<feature type="transmembrane region" description="Helical" evidence="2">
    <location>
        <begin position="99"/>
        <end position="116"/>
    </location>
</feature>
<evidence type="ECO:0000256" key="1">
    <source>
        <dbReference type="SAM" id="Coils"/>
    </source>
</evidence>
<keyword evidence="4" id="KW-1185">Reference proteome</keyword>
<organism evidence="3 4">
    <name type="scientific">Paenimyroides tangerinum</name>
    <dbReference type="NCBI Taxonomy" id="2488728"/>
    <lineage>
        <taxon>Bacteria</taxon>
        <taxon>Pseudomonadati</taxon>
        <taxon>Bacteroidota</taxon>
        <taxon>Flavobacteriia</taxon>
        <taxon>Flavobacteriales</taxon>
        <taxon>Flavobacteriaceae</taxon>
        <taxon>Paenimyroides</taxon>
    </lineage>
</organism>
<comment type="caution">
    <text evidence="3">The sequence shown here is derived from an EMBL/GenBank/DDBJ whole genome shotgun (WGS) entry which is preliminary data.</text>
</comment>
<keyword evidence="1" id="KW-0175">Coiled coil</keyword>
<feature type="coiled-coil region" evidence="1">
    <location>
        <begin position="19"/>
        <end position="46"/>
    </location>
</feature>
<dbReference type="RefSeq" id="WP_125020333.1">
    <property type="nucleotide sequence ID" value="NZ_RQVQ01000076.1"/>
</dbReference>
<reference evidence="3 4" key="1">
    <citation type="submission" date="2018-11" db="EMBL/GenBank/DDBJ databases">
        <title>Flavobacterium sp. nov., YIM 102701-2 draft genome.</title>
        <authorList>
            <person name="Li G."/>
            <person name="Jiang Y."/>
        </authorList>
    </citation>
    <scope>NUCLEOTIDE SEQUENCE [LARGE SCALE GENOMIC DNA]</scope>
    <source>
        <strain evidence="3 4">YIM 102701-2</strain>
    </source>
</reference>
<sequence>MAVERISNETLSKTLVVVAKNLEKTLKNHETKQEKNQEEIEKIVANAVSTLRTESEKINSFSVDLRPLDDKMKSYLEEIDNSANKLKKAVNTPVLDLKVLSFFVLVLITFATFFYFSNEQSKELKKTQNAMNYYINFIKADKKRMEEFEVWRK</sequence>
<dbReference type="EMBL" id="RQVQ01000076">
    <property type="protein sequence ID" value="RRJ86674.1"/>
    <property type="molecule type" value="Genomic_DNA"/>
</dbReference>
<name>A0A3P3VW50_9FLAO</name>
<keyword evidence="2" id="KW-0812">Transmembrane</keyword>
<dbReference type="AlphaFoldDB" id="A0A3P3VW50"/>
<evidence type="ECO:0000313" key="3">
    <source>
        <dbReference type="EMBL" id="RRJ86674.1"/>
    </source>
</evidence>
<dbReference type="OrthoDB" id="9977081at2"/>
<gene>
    <name evidence="3" type="ORF">EG240_15985</name>
</gene>
<proteinExistence type="predicted"/>
<evidence type="ECO:0000313" key="4">
    <source>
        <dbReference type="Proteomes" id="UP000275719"/>
    </source>
</evidence>
<keyword evidence="2" id="KW-0472">Membrane</keyword>
<protein>
    <submittedName>
        <fullName evidence="3">Uncharacterized protein</fullName>
    </submittedName>
</protein>
<accession>A0A3P3VW50</accession>
<dbReference type="Proteomes" id="UP000275719">
    <property type="component" value="Unassembled WGS sequence"/>
</dbReference>
<keyword evidence="2" id="KW-1133">Transmembrane helix</keyword>
<evidence type="ECO:0000256" key="2">
    <source>
        <dbReference type="SAM" id="Phobius"/>
    </source>
</evidence>